<keyword evidence="2" id="KW-0472">Membrane</keyword>
<protein>
    <recommendedName>
        <fullName evidence="5">Innexin</fullName>
    </recommendedName>
</protein>
<evidence type="ECO:0000256" key="2">
    <source>
        <dbReference type="SAM" id="Phobius"/>
    </source>
</evidence>
<comment type="caution">
    <text evidence="3">The sequence shown here is derived from an EMBL/GenBank/DDBJ whole genome shotgun (WGS) entry which is preliminary data.</text>
</comment>
<keyword evidence="2" id="KW-1133">Transmembrane helix</keyword>
<feature type="transmembrane region" description="Helical" evidence="2">
    <location>
        <begin position="124"/>
        <end position="144"/>
    </location>
</feature>
<proteinExistence type="predicted"/>
<feature type="transmembrane region" description="Helical" evidence="2">
    <location>
        <begin position="15"/>
        <end position="37"/>
    </location>
</feature>
<feature type="region of interest" description="Disordered" evidence="1">
    <location>
        <begin position="375"/>
        <end position="402"/>
    </location>
</feature>
<evidence type="ECO:0000313" key="4">
    <source>
        <dbReference type="Proteomes" id="UP001162164"/>
    </source>
</evidence>
<evidence type="ECO:0008006" key="5">
    <source>
        <dbReference type="Google" id="ProtNLM"/>
    </source>
</evidence>
<keyword evidence="2" id="KW-0812">Transmembrane</keyword>
<accession>A0ABQ9K532</accession>
<organism evidence="3 4">
    <name type="scientific">Molorchus minor</name>
    <dbReference type="NCBI Taxonomy" id="1323400"/>
    <lineage>
        <taxon>Eukaryota</taxon>
        <taxon>Metazoa</taxon>
        <taxon>Ecdysozoa</taxon>
        <taxon>Arthropoda</taxon>
        <taxon>Hexapoda</taxon>
        <taxon>Insecta</taxon>
        <taxon>Pterygota</taxon>
        <taxon>Neoptera</taxon>
        <taxon>Endopterygota</taxon>
        <taxon>Coleoptera</taxon>
        <taxon>Polyphaga</taxon>
        <taxon>Cucujiformia</taxon>
        <taxon>Chrysomeloidea</taxon>
        <taxon>Cerambycidae</taxon>
        <taxon>Lamiinae</taxon>
        <taxon>Monochamini</taxon>
        <taxon>Molorchus</taxon>
    </lineage>
</organism>
<reference evidence="3" key="1">
    <citation type="journal article" date="2023" name="Insect Mol. Biol.">
        <title>Genome sequencing provides insights into the evolution of gene families encoding plant cell wall-degrading enzymes in longhorned beetles.</title>
        <authorList>
            <person name="Shin N.R."/>
            <person name="Okamura Y."/>
            <person name="Kirsch R."/>
            <person name="Pauchet Y."/>
        </authorList>
    </citation>
    <scope>NUCLEOTIDE SEQUENCE</scope>
    <source>
        <strain evidence="3">MMC_N1</strain>
    </source>
</reference>
<name>A0ABQ9K532_9CUCU</name>
<evidence type="ECO:0000256" key="1">
    <source>
        <dbReference type="SAM" id="MobiDB-lite"/>
    </source>
</evidence>
<dbReference type="Proteomes" id="UP001162164">
    <property type="component" value="Unassembled WGS sequence"/>
</dbReference>
<evidence type="ECO:0000313" key="3">
    <source>
        <dbReference type="EMBL" id="KAJ8985558.1"/>
    </source>
</evidence>
<sequence length="490" mass="55626">MCCRMSSSFSTGIKVSIWTVVQTSFHIIWALCGYYFYVCKIKPKHYVLVILYLTYFYNDECGKITLKDDLLVSNKLENAIEKNTVTVKIISNGTDKQDVYYIIQKILDKAVLPNESVAAWRTHIYFNIFICSDAIWIISAFLLFTGTCFQIKKVFVASFLLPVVDSNCLHCLVGRSVSSTFWSGYNKNLRVENYNEFSDLNDHELAHLIPAIPAISLCLLFSRILVIWIFNVVNFYQIMNVAVMAFQDNLDGKNSLHLKKSGRKQNKGRRGDLNMNTSAARIRNWQLFYGATETTSIVSSSSSKSGERNSGSAKSADGDVDPYAIYGSSTESAGNQSDVSRYYHKYSDVDNDIDDGYRNDVSVIGSLNKSSWSYHRPTMEKGSRPDGLSVSANRYGPSRGHNRQSKTIDCEYRVVNRIDKHTYLFRSVLCRWKKSNYLEECDKQSSDVYAALMRTNKFETAVCRSVLIRDECCTLCVVIVLSITPFYALA</sequence>
<keyword evidence="4" id="KW-1185">Reference proteome</keyword>
<gene>
    <name evidence="3" type="ORF">NQ317_019942</name>
</gene>
<dbReference type="EMBL" id="JAPWTJ010000012">
    <property type="protein sequence ID" value="KAJ8985558.1"/>
    <property type="molecule type" value="Genomic_DNA"/>
</dbReference>
<feature type="transmembrane region" description="Helical" evidence="2">
    <location>
        <begin position="208"/>
        <end position="230"/>
    </location>
</feature>